<protein>
    <recommendedName>
        <fullName evidence="4">DUF1640 domain-containing protein</fullName>
    </recommendedName>
</protein>
<organism evidence="2 3">
    <name type="scientific">Candidatus Competibacter phosphatis</name>
    <dbReference type="NCBI Taxonomy" id="221280"/>
    <lineage>
        <taxon>Bacteria</taxon>
        <taxon>Pseudomonadati</taxon>
        <taxon>Pseudomonadota</taxon>
        <taxon>Gammaproteobacteria</taxon>
        <taxon>Candidatus Competibacteraceae</taxon>
        <taxon>Candidatus Competibacter</taxon>
    </lineage>
</organism>
<keyword evidence="1" id="KW-0175">Coiled coil</keyword>
<sequence length="207" mass="23880">MLIYAKLGKDNMMAPEDYLRQYAESLQLSKLSKDESGPAFDGSHLMAERGYYYPPYLQQEAYLDMLSRADLLGVMQQILATEYPQQRLIRRQVGEYLEALQRLKQERDWRRMEMERLESELSLRIDQIANLGDEISRIGAERERLDTLVVDTRAEIEKCRNRITALENECVILHATQAELKTSTSWKVTAPLRRLSGALKALLAPGD</sequence>
<feature type="coiled-coil region" evidence="1">
    <location>
        <begin position="100"/>
        <end position="169"/>
    </location>
</feature>
<evidence type="ECO:0008006" key="4">
    <source>
        <dbReference type="Google" id="ProtNLM"/>
    </source>
</evidence>
<evidence type="ECO:0000313" key="2">
    <source>
        <dbReference type="EMBL" id="NMQ18964.1"/>
    </source>
</evidence>
<comment type="caution">
    <text evidence="2">The sequence shown here is derived from an EMBL/GenBank/DDBJ whole genome shotgun (WGS) entry which is preliminary data.</text>
</comment>
<gene>
    <name evidence="2" type="ORF">E4P82_06930</name>
</gene>
<dbReference type="EMBL" id="SPMZ01000017">
    <property type="protein sequence ID" value="NMQ18964.1"/>
    <property type="molecule type" value="Genomic_DNA"/>
</dbReference>
<proteinExistence type="predicted"/>
<dbReference type="RefSeq" id="WP_169248224.1">
    <property type="nucleotide sequence ID" value="NZ_SPMZ01000017.1"/>
</dbReference>
<evidence type="ECO:0000313" key="3">
    <source>
        <dbReference type="Proteomes" id="UP000760480"/>
    </source>
</evidence>
<reference evidence="2 3" key="1">
    <citation type="submission" date="2019-03" db="EMBL/GenBank/DDBJ databases">
        <title>Metabolic reconstructions from genomes of highly enriched 'Candidatus Accumulibacter' and 'Candidatus Competibacter' bioreactor populations.</title>
        <authorList>
            <person name="Annavajhala M.K."/>
            <person name="Welles L."/>
            <person name="Abbas B."/>
            <person name="Sorokin D."/>
            <person name="Park H."/>
            <person name="Van Loosdrecht M."/>
            <person name="Chandran K."/>
        </authorList>
    </citation>
    <scope>NUCLEOTIDE SEQUENCE [LARGE SCALE GENOMIC DNA]</scope>
    <source>
        <strain evidence="2 3">SBR_G</strain>
    </source>
</reference>
<accession>A0ABX1TK73</accession>
<name>A0ABX1TK73_9GAMM</name>
<keyword evidence="3" id="KW-1185">Reference proteome</keyword>
<dbReference type="Proteomes" id="UP000760480">
    <property type="component" value="Unassembled WGS sequence"/>
</dbReference>
<evidence type="ECO:0000256" key="1">
    <source>
        <dbReference type="SAM" id="Coils"/>
    </source>
</evidence>